<sequence length="120" mass="13503">MVKLIQGNSDHDAHEERLRIVTSRYSISHGEMSKLVTAYETYGKPNAKVLDYNTMCSGIIAKDPLRVITTLLDVKARVLQLSDSNTILSGRALTISMHLGIFPQGHRKLYAKARLLQFFN</sequence>
<comment type="caution">
    <text evidence="1">The sequence shown here is derived from an EMBL/GenBank/DDBJ whole genome shotgun (WGS) entry which is preliminary data.</text>
</comment>
<dbReference type="AlphaFoldDB" id="A0AAV4M9K7"/>
<proteinExistence type="predicted"/>
<gene>
    <name evidence="1" type="ORF">CDAR_16811</name>
</gene>
<organism evidence="1 2">
    <name type="scientific">Caerostris darwini</name>
    <dbReference type="NCBI Taxonomy" id="1538125"/>
    <lineage>
        <taxon>Eukaryota</taxon>
        <taxon>Metazoa</taxon>
        <taxon>Ecdysozoa</taxon>
        <taxon>Arthropoda</taxon>
        <taxon>Chelicerata</taxon>
        <taxon>Arachnida</taxon>
        <taxon>Araneae</taxon>
        <taxon>Araneomorphae</taxon>
        <taxon>Entelegynae</taxon>
        <taxon>Araneoidea</taxon>
        <taxon>Araneidae</taxon>
        <taxon>Caerostris</taxon>
    </lineage>
</organism>
<evidence type="ECO:0000313" key="2">
    <source>
        <dbReference type="Proteomes" id="UP001054837"/>
    </source>
</evidence>
<name>A0AAV4M9K7_9ARAC</name>
<dbReference type="EMBL" id="BPLQ01000152">
    <property type="protein sequence ID" value="GIX68081.1"/>
    <property type="molecule type" value="Genomic_DNA"/>
</dbReference>
<dbReference type="Proteomes" id="UP001054837">
    <property type="component" value="Unassembled WGS sequence"/>
</dbReference>
<reference evidence="1 2" key="1">
    <citation type="submission" date="2021-06" db="EMBL/GenBank/DDBJ databases">
        <title>Caerostris darwini draft genome.</title>
        <authorList>
            <person name="Kono N."/>
            <person name="Arakawa K."/>
        </authorList>
    </citation>
    <scope>NUCLEOTIDE SEQUENCE [LARGE SCALE GENOMIC DNA]</scope>
</reference>
<accession>A0AAV4M9K7</accession>
<keyword evidence="2" id="KW-1185">Reference proteome</keyword>
<evidence type="ECO:0000313" key="1">
    <source>
        <dbReference type="EMBL" id="GIX68081.1"/>
    </source>
</evidence>
<protein>
    <submittedName>
        <fullName evidence="1">Uncharacterized protein</fullName>
    </submittedName>
</protein>